<organism evidence="17 18">
    <name type="scientific">Rhodothalassium salexigens DSM 2132</name>
    <dbReference type="NCBI Taxonomy" id="1188247"/>
    <lineage>
        <taxon>Bacteria</taxon>
        <taxon>Pseudomonadati</taxon>
        <taxon>Pseudomonadota</taxon>
        <taxon>Alphaproteobacteria</taxon>
        <taxon>Rhodothalassiales</taxon>
        <taxon>Rhodothalassiaceae</taxon>
        <taxon>Rhodothalassium</taxon>
    </lineage>
</organism>
<evidence type="ECO:0000256" key="1">
    <source>
        <dbReference type="ARBA" id="ARBA00001947"/>
    </source>
</evidence>
<dbReference type="InterPro" id="IPR016192">
    <property type="entry name" value="APOBEC/CMP_deaminase_Zn-bd"/>
</dbReference>
<evidence type="ECO:0000256" key="13">
    <source>
        <dbReference type="PIRSR" id="PIRSR606262-2"/>
    </source>
</evidence>
<dbReference type="InterPro" id="IPR006262">
    <property type="entry name" value="Cyt_deam_tetra"/>
</dbReference>
<dbReference type="GO" id="GO:0042802">
    <property type="term" value="F:identical protein binding"/>
    <property type="evidence" value="ECO:0007669"/>
    <property type="project" value="UniProtKB-ARBA"/>
</dbReference>
<evidence type="ECO:0000256" key="2">
    <source>
        <dbReference type="ARBA" id="ARBA00003949"/>
    </source>
</evidence>
<evidence type="ECO:0000256" key="5">
    <source>
        <dbReference type="ARBA" id="ARBA00018266"/>
    </source>
</evidence>
<dbReference type="Pfam" id="PF00383">
    <property type="entry name" value="dCMP_cyt_deam_1"/>
    <property type="match status" value="1"/>
</dbReference>
<dbReference type="InterPro" id="IPR050202">
    <property type="entry name" value="Cyt/Deoxycyt_deaminase"/>
</dbReference>
<evidence type="ECO:0000313" key="18">
    <source>
        <dbReference type="Proteomes" id="UP000295399"/>
    </source>
</evidence>
<keyword evidence="7 15" id="KW-0378">Hydrolase</keyword>
<dbReference type="PANTHER" id="PTHR11644:SF2">
    <property type="entry name" value="CYTIDINE DEAMINASE"/>
    <property type="match status" value="1"/>
</dbReference>
<comment type="caution">
    <text evidence="17">The sequence shown here is derived from an EMBL/GenBank/DDBJ whole genome shotgun (WGS) entry which is preliminary data.</text>
</comment>
<comment type="function">
    <text evidence="2 15">This enzyme scavenges exogenous and endogenous cytidine and 2'-deoxycytidine for UMP synthesis.</text>
</comment>
<accession>A0A4R2PFP5</accession>
<feature type="binding site" evidence="14">
    <location>
        <position position="111"/>
    </location>
    <ligand>
        <name>Zn(2+)</name>
        <dbReference type="ChEBI" id="CHEBI:29105"/>
        <note>catalytic</note>
    </ligand>
</feature>
<dbReference type="PROSITE" id="PS00903">
    <property type="entry name" value="CYT_DCMP_DEAMINASES_1"/>
    <property type="match status" value="1"/>
</dbReference>
<evidence type="ECO:0000256" key="8">
    <source>
        <dbReference type="ARBA" id="ARBA00022833"/>
    </source>
</evidence>
<sequence length="149" mass="15234">MTDSRHTPPAMAAAAPLSDDDRALVEAALAVRARAYAPYSHFHVGAAARDEHGRVHLGCNVENAAYGECVCAEANAIGALVVAGGRRLAAIAVAGGPADGAPVACPPCGGCRQRIAELGGPDTRVLMVRAEGDVEVTDPDRLLPGAFRL</sequence>
<comment type="catalytic activity">
    <reaction evidence="11 15">
        <text>cytidine + H2O + H(+) = uridine + NH4(+)</text>
        <dbReference type="Rhea" id="RHEA:16069"/>
        <dbReference type="ChEBI" id="CHEBI:15377"/>
        <dbReference type="ChEBI" id="CHEBI:15378"/>
        <dbReference type="ChEBI" id="CHEBI:16704"/>
        <dbReference type="ChEBI" id="CHEBI:17562"/>
        <dbReference type="ChEBI" id="CHEBI:28938"/>
        <dbReference type="EC" id="3.5.4.5"/>
    </reaction>
</comment>
<dbReference type="InterPro" id="IPR002125">
    <property type="entry name" value="CMP_dCMP_dom"/>
</dbReference>
<keyword evidence="18" id="KW-1185">Reference proteome</keyword>
<evidence type="ECO:0000256" key="3">
    <source>
        <dbReference type="ARBA" id="ARBA00006576"/>
    </source>
</evidence>
<reference evidence="17 18" key="1">
    <citation type="submission" date="2019-03" db="EMBL/GenBank/DDBJ databases">
        <title>Genomic Encyclopedia of Type Strains, Phase IV (KMG-IV): sequencing the most valuable type-strain genomes for metagenomic binning, comparative biology and taxonomic classification.</title>
        <authorList>
            <person name="Goeker M."/>
        </authorList>
    </citation>
    <scope>NUCLEOTIDE SEQUENCE [LARGE SCALE GENOMIC DNA]</scope>
    <source>
        <strain evidence="17 18">DSM 2132</strain>
    </source>
</reference>
<dbReference type="InParanoid" id="A0A4R2PFP5"/>
<dbReference type="Gene3D" id="3.40.140.10">
    <property type="entry name" value="Cytidine Deaminase, domain 2"/>
    <property type="match status" value="1"/>
</dbReference>
<gene>
    <name evidence="17" type="ORF">EV659_106135</name>
</gene>
<dbReference type="CDD" id="cd01283">
    <property type="entry name" value="cytidine_deaminase"/>
    <property type="match status" value="1"/>
</dbReference>
<feature type="binding site" evidence="13">
    <location>
        <begin position="60"/>
        <end position="66"/>
    </location>
    <ligand>
        <name>substrate</name>
    </ligand>
</feature>
<feature type="active site" description="Proton donor" evidence="12">
    <location>
        <position position="73"/>
    </location>
</feature>
<feature type="binding site" evidence="14">
    <location>
        <position position="108"/>
    </location>
    <ligand>
        <name>Zn(2+)</name>
        <dbReference type="ChEBI" id="CHEBI:29105"/>
        <note>catalytic</note>
    </ligand>
</feature>
<comment type="cofactor">
    <cofactor evidence="1 14 15">
        <name>Zn(2+)</name>
        <dbReference type="ChEBI" id="CHEBI:29105"/>
    </cofactor>
</comment>
<dbReference type="EMBL" id="SLXO01000006">
    <property type="protein sequence ID" value="TCP33977.1"/>
    <property type="molecule type" value="Genomic_DNA"/>
</dbReference>
<comment type="catalytic activity">
    <reaction evidence="10 15">
        <text>2'-deoxycytidine + H2O + H(+) = 2'-deoxyuridine + NH4(+)</text>
        <dbReference type="Rhea" id="RHEA:13433"/>
        <dbReference type="ChEBI" id="CHEBI:15377"/>
        <dbReference type="ChEBI" id="CHEBI:15378"/>
        <dbReference type="ChEBI" id="CHEBI:15698"/>
        <dbReference type="ChEBI" id="CHEBI:16450"/>
        <dbReference type="ChEBI" id="CHEBI:28938"/>
        <dbReference type="EC" id="3.5.4.5"/>
    </reaction>
</comment>
<comment type="similarity">
    <text evidence="3 15">Belongs to the cytidine and deoxycytidylate deaminase family.</text>
</comment>
<dbReference type="Proteomes" id="UP000295399">
    <property type="component" value="Unassembled WGS sequence"/>
</dbReference>
<dbReference type="GO" id="GO:0008270">
    <property type="term" value="F:zinc ion binding"/>
    <property type="evidence" value="ECO:0007669"/>
    <property type="project" value="UniProtKB-UniRule"/>
</dbReference>
<dbReference type="EC" id="3.5.4.5" evidence="4 15"/>
<feature type="domain" description="CMP/dCMP-type deaminase" evidence="16">
    <location>
        <begin position="19"/>
        <end position="149"/>
    </location>
</feature>
<evidence type="ECO:0000256" key="12">
    <source>
        <dbReference type="PIRSR" id="PIRSR606262-1"/>
    </source>
</evidence>
<dbReference type="GO" id="GO:0004126">
    <property type="term" value="F:cytidine deaminase activity"/>
    <property type="evidence" value="ECO:0007669"/>
    <property type="project" value="UniProtKB-UniRule"/>
</dbReference>
<evidence type="ECO:0000256" key="4">
    <source>
        <dbReference type="ARBA" id="ARBA00012783"/>
    </source>
</evidence>
<dbReference type="InterPro" id="IPR016193">
    <property type="entry name" value="Cytidine_deaminase-like"/>
</dbReference>
<evidence type="ECO:0000313" key="17">
    <source>
        <dbReference type="EMBL" id="TCP33977.1"/>
    </source>
</evidence>
<dbReference type="PROSITE" id="PS51747">
    <property type="entry name" value="CYT_DCMP_DEAMINASES_2"/>
    <property type="match status" value="1"/>
</dbReference>
<keyword evidence="6 14" id="KW-0479">Metal-binding</keyword>
<feature type="binding site" evidence="14">
    <location>
        <position position="71"/>
    </location>
    <ligand>
        <name>Zn(2+)</name>
        <dbReference type="ChEBI" id="CHEBI:29105"/>
        <note>catalytic</note>
    </ligand>
</feature>
<name>A0A4R2PFP5_RHOSA</name>
<protein>
    <recommendedName>
        <fullName evidence="5 15">Cytidine deaminase</fullName>
        <ecNumber evidence="4 15">3.5.4.5</ecNumber>
    </recommendedName>
    <alternativeName>
        <fullName evidence="9 15">Cytidine aminohydrolase</fullName>
    </alternativeName>
</protein>
<dbReference type="PANTHER" id="PTHR11644">
    <property type="entry name" value="CYTIDINE DEAMINASE"/>
    <property type="match status" value="1"/>
</dbReference>
<evidence type="ECO:0000256" key="10">
    <source>
        <dbReference type="ARBA" id="ARBA00049252"/>
    </source>
</evidence>
<dbReference type="GO" id="GO:0005829">
    <property type="term" value="C:cytosol"/>
    <property type="evidence" value="ECO:0007669"/>
    <property type="project" value="TreeGrafter"/>
</dbReference>
<dbReference type="GO" id="GO:0072527">
    <property type="term" value="P:pyrimidine-containing compound metabolic process"/>
    <property type="evidence" value="ECO:0007669"/>
    <property type="project" value="UniProtKB-ARBA"/>
</dbReference>
<evidence type="ECO:0000256" key="11">
    <source>
        <dbReference type="ARBA" id="ARBA00049558"/>
    </source>
</evidence>
<dbReference type="NCBIfam" id="TIGR01354">
    <property type="entry name" value="cyt_deam_tetra"/>
    <property type="match status" value="1"/>
</dbReference>
<dbReference type="GO" id="GO:0055086">
    <property type="term" value="P:nucleobase-containing small molecule metabolic process"/>
    <property type="evidence" value="ECO:0007669"/>
    <property type="project" value="UniProtKB-ARBA"/>
</dbReference>
<evidence type="ECO:0000256" key="6">
    <source>
        <dbReference type="ARBA" id="ARBA00022723"/>
    </source>
</evidence>
<evidence type="ECO:0000256" key="7">
    <source>
        <dbReference type="ARBA" id="ARBA00022801"/>
    </source>
</evidence>
<dbReference type="SUPFAM" id="SSF53927">
    <property type="entry name" value="Cytidine deaminase-like"/>
    <property type="match status" value="1"/>
</dbReference>
<dbReference type="AlphaFoldDB" id="A0A4R2PFP5"/>
<keyword evidence="8 14" id="KW-0862">Zinc</keyword>
<dbReference type="NCBIfam" id="NF004064">
    <property type="entry name" value="PRK05578.1"/>
    <property type="match status" value="1"/>
</dbReference>
<evidence type="ECO:0000256" key="9">
    <source>
        <dbReference type="ARBA" id="ARBA00032005"/>
    </source>
</evidence>
<evidence type="ECO:0000256" key="15">
    <source>
        <dbReference type="RuleBase" id="RU364006"/>
    </source>
</evidence>
<evidence type="ECO:0000256" key="14">
    <source>
        <dbReference type="PIRSR" id="PIRSR606262-3"/>
    </source>
</evidence>
<proteinExistence type="inferred from homology"/>
<evidence type="ECO:0000259" key="16">
    <source>
        <dbReference type="PROSITE" id="PS51747"/>
    </source>
</evidence>